<evidence type="ECO:0000313" key="3">
    <source>
        <dbReference type="Proteomes" id="UP000215127"/>
    </source>
</evidence>
<feature type="coiled-coil region" evidence="1">
    <location>
        <begin position="302"/>
        <end position="337"/>
    </location>
</feature>
<evidence type="ECO:0008006" key="4">
    <source>
        <dbReference type="Google" id="ProtNLM"/>
    </source>
</evidence>
<name>A0A1X7S0G1_ZYMT9</name>
<accession>A0A1X7S0G1</accession>
<proteinExistence type="predicted"/>
<evidence type="ECO:0000313" key="2">
    <source>
        <dbReference type="EMBL" id="SMQ52921.1"/>
    </source>
</evidence>
<dbReference type="EMBL" id="LT853698">
    <property type="protein sequence ID" value="SMQ52921.1"/>
    <property type="molecule type" value="Genomic_DNA"/>
</dbReference>
<keyword evidence="1" id="KW-0175">Coiled coil</keyword>
<keyword evidence="3" id="KW-1185">Reference proteome</keyword>
<dbReference type="AlphaFoldDB" id="A0A1X7S0G1"/>
<reference evidence="2 3" key="1">
    <citation type="submission" date="2016-06" db="EMBL/GenBank/DDBJ databases">
        <authorList>
            <person name="Kjaerup R.B."/>
            <person name="Dalgaard T.S."/>
            <person name="Juul-Madsen H.R."/>
        </authorList>
    </citation>
    <scope>NUCLEOTIDE SEQUENCE [LARGE SCALE GENOMIC DNA]</scope>
</reference>
<evidence type="ECO:0000256" key="1">
    <source>
        <dbReference type="SAM" id="Coils"/>
    </source>
</evidence>
<dbReference type="Proteomes" id="UP000215127">
    <property type="component" value="Chromosome 7"/>
</dbReference>
<gene>
    <name evidence="2" type="ORF">ZT3D7_G8074</name>
</gene>
<sequence length="352" mass="40651">MEPRKQKRVAGSSYLENLPSELFAEVCDLLFPDANIQVFELSDPEDDEDRFHTTLLEHDEWADLFRLRRVSKPIQRKFDAALHDAQQHGDVRLILDMTRREDSPSTRVARAEVGPAAPMNFLNSFTHFNVLDVQVISHGKENKSAKTQYRLVILESIYALHGPSPHVDRDNLLSTEITTLYTNESPANKPLFDGIADSITEVIKNPEFSLIGSYEDEPPLLTPLSPRGLFHLGSGVFTDGLSRWALIQYYWDDESGNYPMATHSHGRAVRWLNWYDEGGPQKEACEEKEAAAARDLRNLWAERRARLEAEDLTAVKRAEEEERRRKERETFDRFKARKVWGVRVRAREWFDD</sequence>
<protein>
    <recommendedName>
        <fullName evidence="4">F-box domain-containing protein</fullName>
    </recommendedName>
</protein>
<organism evidence="2 3">
    <name type="scientific">Zymoseptoria tritici (strain ST99CH_3D7)</name>
    <dbReference type="NCBI Taxonomy" id="1276538"/>
    <lineage>
        <taxon>Eukaryota</taxon>
        <taxon>Fungi</taxon>
        <taxon>Dikarya</taxon>
        <taxon>Ascomycota</taxon>
        <taxon>Pezizomycotina</taxon>
        <taxon>Dothideomycetes</taxon>
        <taxon>Dothideomycetidae</taxon>
        <taxon>Mycosphaerellales</taxon>
        <taxon>Mycosphaerellaceae</taxon>
        <taxon>Zymoseptoria</taxon>
    </lineage>
</organism>